<dbReference type="EMBL" id="JYDW01000144">
    <property type="protein sequence ID" value="KRZ54184.1"/>
    <property type="molecule type" value="Genomic_DNA"/>
</dbReference>
<organism evidence="1 2">
    <name type="scientific">Trichinella nativa</name>
    <dbReference type="NCBI Taxonomy" id="6335"/>
    <lineage>
        <taxon>Eukaryota</taxon>
        <taxon>Metazoa</taxon>
        <taxon>Ecdysozoa</taxon>
        <taxon>Nematoda</taxon>
        <taxon>Enoplea</taxon>
        <taxon>Dorylaimia</taxon>
        <taxon>Trichinellida</taxon>
        <taxon>Trichinellidae</taxon>
        <taxon>Trichinella</taxon>
    </lineage>
</organism>
<dbReference type="OrthoDB" id="10378864at2759"/>
<keyword evidence="2" id="KW-1185">Reference proteome</keyword>
<accession>A0A0V1L3R7</accession>
<proteinExistence type="predicted"/>
<reference evidence="1 2" key="1">
    <citation type="submission" date="2015-05" db="EMBL/GenBank/DDBJ databases">
        <title>Evolution of Trichinella species and genotypes.</title>
        <authorList>
            <person name="Korhonen P.K."/>
            <person name="Edoardo P."/>
            <person name="Giuseppe L.R."/>
            <person name="Gasser R.B."/>
        </authorList>
    </citation>
    <scope>NUCLEOTIDE SEQUENCE [LARGE SCALE GENOMIC DNA]</scope>
    <source>
        <strain evidence="1">ISS10</strain>
    </source>
</reference>
<gene>
    <name evidence="1" type="ORF">T02_12431</name>
</gene>
<evidence type="ECO:0000313" key="1">
    <source>
        <dbReference type="EMBL" id="KRZ54184.1"/>
    </source>
</evidence>
<dbReference type="Proteomes" id="UP000054721">
    <property type="component" value="Unassembled WGS sequence"/>
</dbReference>
<sequence>MTRRRLATTLALGDASLTLWRWKRKLTKAENVCFVAFFLSRQGPTPPRYDACFLPVVVLKILIVNRNTFNAQKSKVLGSIVVSIPACHAGDPGSIPGRGSKYRTYFRLSSVEISISLDSKSSADNVWLSGFA</sequence>
<name>A0A0V1L3R7_9BILA</name>
<protein>
    <submittedName>
        <fullName evidence="1">Uncharacterized protein</fullName>
    </submittedName>
</protein>
<comment type="caution">
    <text evidence="1">The sequence shown here is derived from an EMBL/GenBank/DDBJ whole genome shotgun (WGS) entry which is preliminary data.</text>
</comment>
<dbReference type="AlphaFoldDB" id="A0A0V1L3R7"/>
<evidence type="ECO:0000313" key="2">
    <source>
        <dbReference type="Proteomes" id="UP000054721"/>
    </source>
</evidence>